<sequence length="89" mass="10134">MILKVKYVSGFPKPLRGCQWFTSSTVSLSCDFSCTKEHVAGVSRFTSQGFSPDFTLDKICILWQKRVRTRSVESPGLRGKLYPDLKNDR</sequence>
<keyword evidence="2" id="KW-1185">Reference proteome</keyword>
<accession>A0AAV4UG00</accession>
<organism evidence="1 2">
    <name type="scientific">Caerostris darwini</name>
    <dbReference type="NCBI Taxonomy" id="1538125"/>
    <lineage>
        <taxon>Eukaryota</taxon>
        <taxon>Metazoa</taxon>
        <taxon>Ecdysozoa</taxon>
        <taxon>Arthropoda</taxon>
        <taxon>Chelicerata</taxon>
        <taxon>Arachnida</taxon>
        <taxon>Araneae</taxon>
        <taxon>Araneomorphae</taxon>
        <taxon>Entelegynae</taxon>
        <taxon>Araneoidea</taxon>
        <taxon>Araneidae</taxon>
        <taxon>Caerostris</taxon>
    </lineage>
</organism>
<dbReference type="Proteomes" id="UP001054837">
    <property type="component" value="Unassembled WGS sequence"/>
</dbReference>
<evidence type="ECO:0000313" key="2">
    <source>
        <dbReference type="Proteomes" id="UP001054837"/>
    </source>
</evidence>
<dbReference type="EMBL" id="BPLQ01011219">
    <property type="protein sequence ID" value="GIY56713.1"/>
    <property type="molecule type" value="Genomic_DNA"/>
</dbReference>
<protein>
    <submittedName>
        <fullName evidence="1">Uncharacterized protein</fullName>
    </submittedName>
</protein>
<proteinExistence type="predicted"/>
<dbReference type="PROSITE" id="PS51257">
    <property type="entry name" value="PROKAR_LIPOPROTEIN"/>
    <property type="match status" value="1"/>
</dbReference>
<gene>
    <name evidence="1" type="ORF">CDAR_184331</name>
</gene>
<name>A0AAV4UG00_9ARAC</name>
<evidence type="ECO:0000313" key="1">
    <source>
        <dbReference type="EMBL" id="GIY56713.1"/>
    </source>
</evidence>
<reference evidence="1 2" key="1">
    <citation type="submission" date="2021-06" db="EMBL/GenBank/DDBJ databases">
        <title>Caerostris darwini draft genome.</title>
        <authorList>
            <person name="Kono N."/>
            <person name="Arakawa K."/>
        </authorList>
    </citation>
    <scope>NUCLEOTIDE SEQUENCE [LARGE SCALE GENOMIC DNA]</scope>
</reference>
<dbReference type="AlphaFoldDB" id="A0AAV4UG00"/>
<comment type="caution">
    <text evidence="1">The sequence shown here is derived from an EMBL/GenBank/DDBJ whole genome shotgun (WGS) entry which is preliminary data.</text>
</comment>